<evidence type="ECO:0000256" key="4">
    <source>
        <dbReference type="ARBA" id="ARBA00022989"/>
    </source>
</evidence>
<feature type="transmembrane region" description="Helical" evidence="9">
    <location>
        <begin position="186"/>
        <end position="207"/>
    </location>
</feature>
<evidence type="ECO:0000256" key="1">
    <source>
        <dbReference type="ARBA" id="ARBA00004434"/>
    </source>
</evidence>
<keyword evidence="12" id="KW-1185">Reference proteome</keyword>
<proteinExistence type="predicted"/>
<feature type="domain" description="Letm1 RBD" evidence="10">
    <location>
        <begin position="204"/>
        <end position="373"/>
    </location>
</feature>
<dbReference type="PANTHER" id="PTHR14009">
    <property type="entry name" value="LEUCINE ZIPPER-EF-HAND CONTAINING TRANSMEMBRANE PROTEIN"/>
    <property type="match status" value="1"/>
</dbReference>
<evidence type="ECO:0000313" key="12">
    <source>
        <dbReference type="Proteomes" id="UP000799778"/>
    </source>
</evidence>
<sequence>MKPRPMSRLISSSTRYSKSHPILPHTQRPPFTISSPAVLSALHCHQWPTNPQNPSSTPRYSYNYNTLRHASTSTATSTTVPAKKPTQNLTPRAQWNPKLNPPHETYAPPIDLPTRSSSQSYPSYLLACGRAYIQFYKTGIKHVRVSARIAKALRQKSASAQQDASTVLTRAEWQTVRRSRKDMLRLPAFATLVLLFGEWLPLLALYITPLIPEPCRIPKQVERDMRKAEEKRRERLRRLGVDAARLVQADRRAGAGSGQATGMMVAPRAVKLEDVDRLDLYTLLGISARLDTHSRVWDWLYVTPPKPLLRWGVGRKLAYLKKDDGLIERDGGWQGLGKEEVLRACVERGVDVLKKNEGELRKGLAEWYAAGKR</sequence>
<keyword evidence="6 9" id="KW-0472">Membrane</keyword>
<dbReference type="InterPro" id="IPR044202">
    <property type="entry name" value="LETM1/MDM38-like"/>
</dbReference>
<feature type="region of interest" description="Disordered" evidence="8">
    <location>
        <begin position="1"/>
        <end position="30"/>
    </location>
</feature>
<dbReference type="Proteomes" id="UP000799778">
    <property type="component" value="Unassembled WGS sequence"/>
</dbReference>
<dbReference type="OrthoDB" id="73691at2759"/>
<keyword evidence="3" id="KW-0999">Mitochondrion inner membrane</keyword>
<reference evidence="11" key="1">
    <citation type="journal article" date="2020" name="Stud. Mycol.">
        <title>101 Dothideomycetes genomes: a test case for predicting lifestyles and emergence of pathogens.</title>
        <authorList>
            <person name="Haridas S."/>
            <person name="Albert R."/>
            <person name="Binder M."/>
            <person name="Bloem J."/>
            <person name="Labutti K."/>
            <person name="Salamov A."/>
            <person name="Andreopoulos B."/>
            <person name="Baker S."/>
            <person name="Barry K."/>
            <person name="Bills G."/>
            <person name="Bluhm B."/>
            <person name="Cannon C."/>
            <person name="Castanera R."/>
            <person name="Culley D."/>
            <person name="Daum C."/>
            <person name="Ezra D."/>
            <person name="Gonzalez J."/>
            <person name="Henrissat B."/>
            <person name="Kuo A."/>
            <person name="Liang C."/>
            <person name="Lipzen A."/>
            <person name="Lutzoni F."/>
            <person name="Magnuson J."/>
            <person name="Mondo S."/>
            <person name="Nolan M."/>
            <person name="Ohm R."/>
            <person name="Pangilinan J."/>
            <person name="Park H.-J."/>
            <person name="Ramirez L."/>
            <person name="Alfaro M."/>
            <person name="Sun H."/>
            <person name="Tritt A."/>
            <person name="Yoshinaga Y."/>
            <person name="Zwiers L.-H."/>
            <person name="Turgeon B."/>
            <person name="Goodwin S."/>
            <person name="Spatafora J."/>
            <person name="Crous P."/>
            <person name="Grigoriev I."/>
        </authorList>
    </citation>
    <scope>NUCLEOTIDE SEQUENCE</scope>
    <source>
        <strain evidence="11">CBS 175.79</strain>
    </source>
</reference>
<evidence type="ECO:0000256" key="2">
    <source>
        <dbReference type="ARBA" id="ARBA00022692"/>
    </source>
</evidence>
<dbReference type="EMBL" id="ML978068">
    <property type="protein sequence ID" value="KAF2018378.1"/>
    <property type="molecule type" value="Genomic_DNA"/>
</dbReference>
<keyword evidence="5 7" id="KW-0496">Mitochondrion</keyword>
<evidence type="ECO:0000256" key="5">
    <source>
        <dbReference type="ARBA" id="ARBA00023128"/>
    </source>
</evidence>
<evidence type="ECO:0000256" key="6">
    <source>
        <dbReference type="ARBA" id="ARBA00023136"/>
    </source>
</evidence>
<feature type="region of interest" description="Disordered" evidence="8">
    <location>
        <begin position="71"/>
        <end position="101"/>
    </location>
</feature>
<dbReference type="GO" id="GO:0005743">
    <property type="term" value="C:mitochondrial inner membrane"/>
    <property type="evidence" value="ECO:0007669"/>
    <property type="project" value="UniProtKB-SubCell"/>
</dbReference>
<evidence type="ECO:0000256" key="7">
    <source>
        <dbReference type="PROSITE-ProRule" id="PRU01094"/>
    </source>
</evidence>
<evidence type="ECO:0000256" key="8">
    <source>
        <dbReference type="SAM" id="MobiDB-lite"/>
    </source>
</evidence>
<dbReference type="GeneID" id="54285107"/>
<evidence type="ECO:0000259" key="10">
    <source>
        <dbReference type="PROSITE" id="PS51758"/>
    </source>
</evidence>
<protein>
    <recommendedName>
        <fullName evidence="10">Letm1 RBD domain-containing protein</fullName>
    </recommendedName>
</protein>
<dbReference type="GO" id="GO:0043022">
    <property type="term" value="F:ribosome binding"/>
    <property type="evidence" value="ECO:0007669"/>
    <property type="project" value="InterPro"/>
</dbReference>
<comment type="subcellular location">
    <subcellularLocation>
        <location evidence="1">Mitochondrion inner membrane</location>
        <topology evidence="1">Single-pass membrane protein</topology>
    </subcellularLocation>
</comment>
<gene>
    <name evidence="11" type="ORF">BU24DRAFT_421368</name>
</gene>
<accession>A0A6A5XYK1</accession>
<evidence type="ECO:0000256" key="3">
    <source>
        <dbReference type="ARBA" id="ARBA00022792"/>
    </source>
</evidence>
<dbReference type="PANTHER" id="PTHR14009:SF1">
    <property type="entry name" value="MITOCHONDRIAL PROTON_CALCIUM EXCHANGER PROTEIN"/>
    <property type="match status" value="1"/>
</dbReference>
<dbReference type="RefSeq" id="XP_033386717.1">
    <property type="nucleotide sequence ID" value="XM_033527710.1"/>
</dbReference>
<organism evidence="11 12">
    <name type="scientific">Aaosphaeria arxii CBS 175.79</name>
    <dbReference type="NCBI Taxonomy" id="1450172"/>
    <lineage>
        <taxon>Eukaryota</taxon>
        <taxon>Fungi</taxon>
        <taxon>Dikarya</taxon>
        <taxon>Ascomycota</taxon>
        <taxon>Pezizomycotina</taxon>
        <taxon>Dothideomycetes</taxon>
        <taxon>Pleosporomycetidae</taxon>
        <taxon>Pleosporales</taxon>
        <taxon>Pleosporales incertae sedis</taxon>
        <taxon>Aaosphaeria</taxon>
    </lineage>
</organism>
<evidence type="ECO:0000256" key="9">
    <source>
        <dbReference type="SAM" id="Phobius"/>
    </source>
</evidence>
<evidence type="ECO:0000313" key="11">
    <source>
        <dbReference type="EMBL" id="KAF2018378.1"/>
    </source>
</evidence>
<dbReference type="AlphaFoldDB" id="A0A6A5XYK1"/>
<dbReference type="GO" id="GO:0030003">
    <property type="term" value="P:intracellular monoatomic cation homeostasis"/>
    <property type="evidence" value="ECO:0007669"/>
    <property type="project" value="TreeGrafter"/>
</dbReference>
<dbReference type="PROSITE" id="PS51758">
    <property type="entry name" value="LETM1_RBD"/>
    <property type="match status" value="1"/>
</dbReference>
<name>A0A6A5XYK1_9PLEO</name>
<keyword evidence="4 9" id="KW-1133">Transmembrane helix</keyword>
<dbReference type="Pfam" id="PF07766">
    <property type="entry name" value="LETM1_RBD"/>
    <property type="match status" value="1"/>
</dbReference>
<dbReference type="InterPro" id="IPR033122">
    <property type="entry name" value="LETM1-like_RBD"/>
</dbReference>
<keyword evidence="2 9" id="KW-0812">Transmembrane</keyword>